<dbReference type="SUPFAM" id="SSF50249">
    <property type="entry name" value="Nucleic acid-binding proteins"/>
    <property type="match status" value="3"/>
</dbReference>
<evidence type="ECO:0000313" key="4">
    <source>
        <dbReference type="EMBL" id="OAD72998.1"/>
    </source>
</evidence>
<dbReference type="InterPro" id="IPR015252">
    <property type="entry name" value="BRCA2_hlx"/>
</dbReference>
<proteinExistence type="predicted"/>
<dbReference type="PANTHER" id="PTHR11289:SF0">
    <property type="entry name" value="BREAST CANCER TYPE 2 SUSCEPTIBILITY PROTEIN"/>
    <property type="match status" value="1"/>
</dbReference>
<name>A0A162NC51_PHYB8</name>
<dbReference type="GO" id="GO:0000724">
    <property type="term" value="P:double-strand break repair via homologous recombination"/>
    <property type="evidence" value="ECO:0007669"/>
    <property type="project" value="InterPro"/>
</dbReference>
<reference evidence="5" key="1">
    <citation type="submission" date="2015-06" db="EMBL/GenBank/DDBJ databases">
        <title>Expansion of signal transduction pathways in fungi by whole-genome duplication.</title>
        <authorList>
            <consortium name="DOE Joint Genome Institute"/>
            <person name="Corrochano L.M."/>
            <person name="Kuo A."/>
            <person name="Marcet-Houben M."/>
            <person name="Polaino S."/>
            <person name="Salamov A."/>
            <person name="Villalobos J.M."/>
            <person name="Alvarez M.I."/>
            <person name="Avalos J."/>
            <person name="Benito E.P."/>
            <person name="Benoit I."/>
            <person name="Burger G."/>
            <person name="Camino L.P."/>
            <person name="Canovas D."/>
            <person name="Cerda-Olmedo E."/>
            <person name="Cheng J.-F."/>
            <person name="Dominguez A."/>
            <person name="Elias M."/>
            <person name="Eslava A.P."/>
            <person name="Glaser F."/>
            <person name="Grimwood J."/>
            <person name="Gutierrez G."/>
            <person name="Heitman J."/>
            <person name="Henrissat B."/>
            <person name="Iturriaga E.A."/>
            <person name="Lang B.F."/>
            <person name="Lavin J.L."/>
            <person name="Lee S."/>
            <person name="Li W."/>
            <person name="Lindquist E."/>
            <person name="Lopez-Garcia S."/>
            <person name="Luque E.M."/>
            <person name="Marcos A.T."/>
            <person name="Martin J."/>
            <person name="McCluskey K."/>
            <person name="Medina H.R."/>
            <person name="Miralles-Duran A."/>
            <person name="Miyazaki A."/>
            <person name="Munoz-Torres E."/>
            <person name="Oguiza J.A."/>
            <person name="Ohm R."/>
            <person name="Olmedo M."/>
            <person name="Orejas M."/>
            <person name="Ortiz-Castellanos L."/>
            <person name="Pisabarro A.G."/>
            <person name="Rodriguez-Romero J."/>
            <person name="Ruiz-Herrera J."/>
            <person name="Ruiz-Vazquez R."/>
            <person name="Sanz C."/>
            <person name="Schackwitz W."/>
            <person name="Schmutz J."/>
            <person name="Shahriari M."/>
            <person name="Shelest E."/>
            <person name="Silva-Franco F."/>
            <person name="Soanes D."/>
            <person name="Syed K."/>
            <person name="Tagua V.G."/>
            <person name="Talbot N.J."/>
            <person name="Thon M."/>
            <person name="De vries R.P."/>
            <person name="Wiebenga A."/>
            <person name="Yadav J.S."/>
            <person name="Braun E.L."/>
            <person name="Baker S."/>
            <person name="Garre V."/>
            <person name="Horwitz B."/>
            <person name="Torres-Martinez S."/>
            <person name="Idnurm A."/>
            <person name="Herrera-Estrella A."/>
            <person name="Gabaldon T."/>
            <person name="Grigoriev I.V."/>
        </authorList>
    </citation>
    <scope>NUCLEOTIDE SEQUENCE [LARGE SCALE GENOMIC DNA]</scope>
    <source>
        <strain evidence="5">NRRL 1555(-)</strain>
    </source>
</reference>
<evidence type="ECO:0000259" key="3">
    <source>
        <dbReference type="Pfam" id="PF09169"/>
    </source>
</evidence>
<feature type="region of interest" description="Disordered" evidence="1">
    <location>
        <begin position="383"/>
        <end position="424"/>
    </location>
</feature>
<evidence type="ECO:0000256" key="1">
    <source>
        <dbReference type="SAM" id="MobiDB-lite"/>
    </source>
</evidence>
<feature type="domain" description="BRCA2 OB1" evidence="2">
    <location>
        <begin position="616"/>
        <end position="725"/>
    </location>
</feature>
<protein>
    <recommendedName>
        <fullName evidence="6">BRCA2 OB1 domain-containing protein</fullName>
    </recommendedName>
</protein>
<evidence type="ECO:0000259" key="2">
    <source>
        <dbReference type="Pfam" id="PF09103"/>
    </source>
</evidence>
<keyword evidence="5" id="KW-1185">Reference proteome</keyword>
<dbReference type="PANTHER" id="PTHR11289">
    <property type="entry name" value="BREAST CANCER TYPE 2 SUSCEPTIBILITY PROTEIN BRCA2"/>
    <property type="match status" value="1"/>
</dbReference>
<dbReference type="GO" id="GO:0006355">
    <property type="term" value="P:regulation of DNA-templated transcription"/>
    <property type="evidence" value="ECO:0007669"/>
    <property type="project" value="TreeGrafter"/>
</dbReference>
<feature type="compositionally biased region" description="Basic and acidic residues" evidence="1">
    <location>
        <begin position="399"/>
        <end position="410"/>
    </location>
</feature>
<dbReference type="OrthoDB" id="21095at2759"/>
<dbReference type="InterPro" id="IPR015187">
    <property type="entry name" value="BRCA2_OB_1"/>
</dbReference>
<dbReference type="InterPro" id="IPR015525">
    <property type="entry name" value="BRCA2"/>
</dbReference>
<dbReference type="EMBL" id="KV440982">
    <property type="protein sequence ID" value="OAD72998.1"/>
    <property type="molecule type" value="Genomic_DNA"/>
</dbReference>
<gene>
    <name evidence="4" type="ORF">PHYBLDRAFT_169254</name>
</gene>
<sequence length="1062" mass="119635">MSQTDKESIHSHNKDELNQVSVMSVTSADSHGMSQLLEGVILNHCAFDGDSLKSESMDKKENKNDDIAIKRQDHVVPIKPIILSETDIKPINDDKLADYSLKSNDNQSISYEPENFSLRNIRNTSGNSIDADLAHNSTAGKDDLQDIPTIKPLNETKLNMERFFGDIFGDGSEKFVGFQTASRKALPPISLQAKRRALAIFTEEQQPLDNETTKKHTTLPKNTYSSHISTATIFPKVNSPINPPKVYCDEANSRNPGEKGSPKQNTHPPAVIQNVFHDITNNSPRKIYHDQEKLFKPVTEVQLKSGFSTGGGKAIKPISEKAYRDAVLKFKQTEEATVIVNKSKPKKLTDPPYVGFRTGTGRIASDVSEEAKRRAETILSNDRELGPVSHNQSLSVTTTEKKANSLKDIKLNNNKRQRPEDSLKNPLATNVLQGRLLNKRRIIDSTVKAKPFKSPVINSKLAITKAAVYKKGSPVTSIKGQPVFNLQFCVGIGQYIAPGPRWCISKLGRPIQYSRDTLLELGISIDILDMSASKAEQYMFGDWGPDQALGELLEAGAMQKFLSKGWVTNHYSCIVWKFACMIRSYPNEFRDWWTPKKVIEQLLYRYEREINMGQSSVLKRIIEQDDVATKHMVLAISDIVDLGNNSYMLKLTDGWYQINAMIDTHMKQSIANGKLKIGQKLSICGAQLCGANGPKSPLQADSSTYLSISTNGCLPAAWDKKLGYHPNKIPIRPLSSLFEDGGMVTMLDIIVCRKYPLLRTETFPNGEKITRGAQEEDSTIIRRGFGEQSLHKNRQDFGSLESSTQSRRNYTDNNSELFQDQQDAPDRKVSSYFKMTVCDYSCTFATKQDTGMATLTFSNANEIHHMDINEGSRYKVFFLTPYLSKAKWASGLHFTTSRNTRWEVVPGPNKLISFYEPREVTQCDSVDYMHHLSEADMVVFVLHVGEGVKERVVMGQPTWSQTLLVTDETRALCKINRRSTTRPLVDIKGKVICLKNLRYEAYDKKYRIPHLGTSNESETFLETPKSKYLHEAAQSLKRWVNSHPEEVRNLQTRVNEIMNISY</sequence>
<dbReference type="STRING" id="763407.A0A162NC51"/>
<evidence type="ECO:0008006" key="6">
    <source>
        <dbReference type="Google" id="ProtNLM"/>
    </source>
</evidence>
<dbReference type="AlphaFoldDB" id="A0A162NC51"/>
<dbReference type="InterPro" id="IPR036315">
    <property type="entry name" value="BRCA2_hlx_sf"/>
</dbReference>
<dbReference type="Pfam" id="PF09103">
    <property type="entry name" value="BRCA-2_OB1"/>
    <property type="match status" value="1"/>
</dbReference>
<dbReference type="InterPro" id="IPR012340">
    <property type="entry name" value="NA-bd_OB-fold"/>
</dbReference>
<organism evidence="4 5">
    <name type="scientific">Phycomyces blakesleeanus (strain ATCC 8743b / DSM 1359 / FGSC 10004 / NBRC 33097 / NRRL 1555)</name>
    <dbReference type="NCBI Taxonomy" id="763407"/>
    <lineage>
        <taxon>Eukaryota</taxon>
        <taxon>Fungi</taxon>
        <taxon>Fungi incertae sedis</taxon>
        <taxon>Mucoromycota</taxon>
        <taxon>Mucoromycotina</taxon>
        <taxon>Mucoromycetes</taxon>
        <taxon>Mucorales</taxon>
        <taxon>Phycomycetaceae</taxon>
        <taxon>Phycomyces</taxon>
    </lineage>
</organism>
<evidence type="ECO:0000313" key="5">
    <source>
        <dbReference type="Proteomes" id="UP000077315"/>
    </source>
</evidence>
<dbReference type="Gene3D" id="2.40.50.140">
    <property type="entry name" value="Nucleic acid-binding proteins"/>
    <property type="match status" value="3"/>
</dbReference>
<dbReference type="VEuPathDB" id="FungiDB:PHYBLDRAFT_169254"/>
<dbReference type="Proteomes" id="UP000077315">
    <property type="component" value="Unassembled WGS sequence"/>
</dbReference>
<dbReference type="InParanoid" id="A0A162NC51"/>
<dbReference type="SUPFAM" id="SSF81872">
    <property type="entry name" value="BRCA2 helical domain"/>
    <property type="match status" value="1"/>
</dbReference>
<feature type="domain" description="Breast cancer type 2 susceptibility protein helical" evidence="3">
    <location>
        <begin position="556"/>
        <end position="611"/>
    </location>
</feature>
<feature type="compositionally biased region" description="Polar residues" evidence="1">
    <location>
        <begin position="389"/>
        <end position="398"/>
    </location>
</feature>
<dbReference type="GeneID" id="28996933"/>
<accession>A0A162NC51</accession>
<dbReference type="RefSeq" id="XP_018291038.1">
    <property type="nucleotide sequence ID" value="XM_018436027.1"/>
</dbReference>
<dbReference type="Pfam" id="PF09169">
    <property type="entry name" value="BRCA-2_helical"/>
    <property type="match status" value="1"/>
</dbReference>